<keyword evidence="9" id="KW-0458">Lysosome</keyword>
<keyword evidence="7 19" id="KW-0472">Membrane</keyword>
<evidence type="ECO:0000256" key="17">
    <source>
        <dbReference type="ARBA" id="ARBA00042515"/>
    </source>
</evidence>
<comment type="catalytic activity">
    <reaction evidence="13">
        <text>25-hydroxyvitamin D3 sulfate(out) + n H(+)(out) = 25-hydroxyvitamin D3 sulfate(in) + n H(+)(in)</text>
        <dbReference type="Rhea" id="RHEA:75491"/>
        <dbReference type="ChEBI" id="CHEBI:15378"/>
        <dbReference type="ChEBI" id="CHEBI:194336"/>
    </reaction>
</comment>
<feature type="transmembrane region" description="Helical" evidence="19">
    <location>
        <begin position="324"/>
        <end position="343"/>
    </location>
</feature>
<keyword evidence="8" id="KW-0325">Glycoprotein</keyword>
<evidence type="ECO:0000256" key="3">
    <source>
        <dbReference type="ARBA" id="ARBA00022692"/>
    </source>
</evidence>
<comment type="catalytic activity">
    <reaction evidence="10">
        <text>dehydroepiandrosterone 3-sulfate(out) + n H(+)(out) = dehydroepiandrosterone 3-sulfate(in) + n H(+)(in)</text>
        <dbReference type="Rhea" id="RHEA:75487"/>
        <dbReference type="ChEBI" id="CHEBI:15378"/>
        <dbReference type="ChEBI" id="CHEBI:57905"/>
    </reaction>
</comment>
<sequence>MKKTLLIEPAISLYIFAYSVTAPLKQQYVYKRIWEETINSTFIVQGNISHCELNQSNPTYLKQKEVQEKASLFAMKTDLCGVVFSILVAFVLVANSDRYGRKISLVLPLVGNLISSAFLWAMSDFSLPLYLFFVFSFVCALLGDMATFLGGAFAFTVDCCKTQKQKVIRIAIVDFIYGVASGLGGLASGYILKLIDFRWTFAIIFLLHTVNIIYVIFCLDETVSVSAFQTQSWREGLKETLSGVYMLFKSSSYKKRILIILLLCTFMTYLFAAFGGTSLYVLYELNAPLCWNAIYIGYGSAASTTVSLTGFLGIVLLSEYLRESYLVFIGIFSYIGGSIMAAFANTTLLMFLVRVPSMLLFIPIPVIRSMLSKIVLPNEQGALFACIASLEVATGTISLAVSNTIYAMTVAWFPGFIFLLSAGFCIIPLSLMSWFMYVTRHDENFVLLVNEEDCPEQHGDS</sequence>
<dbReference type="GO" id="GO:0015293">
    <property type="term" value="F:symporter activity"/>
    <property type="evidence" value="ECO:0007669"/>
    <property type="project" value="UniProtKB-KW"/>
</dbReference>
<dbReference type="GO" id="GO:0034486">
    <property type="term" value="P:vacuolar transmembrane transport"/>
    <property type="evidence" value="ECO:0007669"/>
    <property type="project" value="TreeGrafter"/>
</dbReference>
<evidence type="ECO:0000256" key="10">
    <source>
        <dbReference type="ARBA" id="ARBA00035788"/>
    </source>
</evidence>
<dbReference type="PANTHER" id="PTHR23507:SF9">
    <property type="entry name" value="LYSOSOMAL PROTON-COUPLED STEROID CONJUGATE AND BILE ACID SYMPORTER SLC46A3"/>
    <property type="match status" value="1"/>
</dbReference>
<evidence type="ECO:0000256" key="4">
    <source>
        <dbReference type="ARBA" id="ARBA00022729"/>
    </source>
</evidence>
<evidence type="ECO:0000256" key="11">
    <source>
        <dbReference type="ARBA" id="ARBA00035844"/>
    </source>
</evidence>
<feature type="transmembrane region" description="Helical" evidence="19">
    <location>
        <begin position="167"/>
        <end position="191"/>
    </location>
</feature>
<evidence type="ECO:0000256" key="15">
    <source>
        <dbReference type="ARBA" id="ARBA00038227"/>
    </source>
</evidence>
<dbReference type="AlphaFoldDB" id="A0A9F2RDF0"/>
<feature type="transmembrane region" description="Helical" evidence="19">
    <location>
        <begin position="197"/>
        <end position="219"/>
    </location>
</feature>
<keyword evidence="3 19" id="KW-0812">Transmembrane</keyword>
<feature type="transmembrane region" description="Helical" evidence="19">
    <location>
        <begin position="412"/>
        <end position="437"/>
    </location>
</feature>
<dbReference type="GeneID" id="103053265"/>
<name>A0A9F2RDF0_PYTBI</name>
<dbReference type="InterPro" id="IPR011701">
    <property type="entry name" value="MFS"/>
</dbReference>
<feature type="transmembrane region" description="Helical" evidence="19">
    <location>
        <begin position="383"/>
        <end position="406"/>
    </location>
</feature>
<feature type="transmembrane region" description="Helical" evidence="19">
    <location>
        <begin position="349"/>
        <end position="371"/>
    </location>
</feature>
<dbReference type="OrthoDB" id="3026777at2759"/>
<protein>
    <recommendedName>
        <fullName evidence="16">Lysosomal proton-coupled steroid conjugate and bile acid symporter SLC46A3</fullName>
    </recommendedName>
    <alternativeName>
        <fullName evidence="17">Solute carrier family 46 member 3</fullName>
    </alternativeName>
</protein>
<evidence type="ECO:0000256" key="7">
    <source>
        <dbReference type="ARBA" id="ARBA00023136"/>
    </source>
</evidence>
<evidence type="ECO:0000256" key="1">
    <source>
        <dbReference type="ARBA" id="ARBA00004155"/>
    </source>
</evidence>
<evidence type="ECO:0000256" key="8">
    <source>
        <dbReference type="ARBA" id="ARBA00023180"/>
    </source>
</evidence>
<evidence type="ECO:0000313" key="20">
    <source>
        <dbReference type="Proteomes" id="UP000695026"/>
    </source>
</evidence>
<feature type="transmembrane region" description="Helical" evidence="19">
    <location>
        <begin position="295"/>
        <end position="317"/>
    </location>
</feature>
<accession>A0A9F2RDF0</accession>
<comment type="catalytic activity">
    <reaction evidence="11">
        <text>cholate(out) + n H(+)(out) = cholate(in) + n H(+)(in)</text>
        <dbReference type="Rhea" id="RHEA:75499"/>
        <dbReference type="ChEBI" id="CHEBI:15378"/>
        <dbReference type="ChEBI" id="CHEBI:29747"/>
    </reaction>
</comment>
<feature type="transmembrane region" description="Helical" evidence="19">
    <location>
        <begin position="129"/>
        <end position="155"/>
    </location>
</feature>
<dbReference type="PANTHER" id="PTHR23507">
    <property type="entry name" value="ZGC:174356"/>
    <property type="match status" value="1"/>
</dbReference>
<evidence type="ECO:0000256" key="16">
    <source>
        <dbReference type="ARBA" id="ARBA00040938"/>
    </source>
</evidence>
<keyword evidence="5" id="KW-0769">Symport</keyword>
<dbReference type="KEGG" id="pbi:103053265"/>
<dbReference type="Pfam" id="PF07690">
    <property type="entry name" value="MFS_1"/>
    <property type="match status" value="1"/>
</dbReference>
<dbReference type="SUPFAM" id="SSF103473">
    <property type="entry name" value="MFS general substrate transporter"/>
    <property type="match status" value="1"/>
</dbReference>
<dbReference type="Proteomes" id="UP000695026">
    <property type="component" value="Unplaced"/>
</dbReference>
<organism evidence="20 21">
    <name type="scientific">Python bivittatus</name>
    <name type="common">Burmese python</name>
    <name type="synonym">Python molurus bivittatus</name>
    <dbReference type="NCBI Taxonomy" id="176946"/>
    <lineage>
        <taxon>Eukaryota</taxon>
        <taxon>Metazoa</taxon>
        <taxon>Chordata</taxon>
        <taxon>Craniata</taxon>
        <taxon>Vertebrata</taxon>
        <taxon>Euteleostomi</taxon>
        <taxon>Lepidosauria</taxon>
        <taxon>Squamata</taxon>
        <taxon>Bifurcata</taxon>
        <taxon>Unidentata</taxon>
        <taxon>Episquamata</taxon>
        <taxon>Toxicofera</taxon>
        <taxon>Serpentes</taxon>
        <taxon>Henophidia</taxon>
        <taxon>Pythonidae</taxon>
        <taxon>Python</taxon>
    </lineage>
</organism>
<evidence type="ECO:0000256" key="18">
    <source>
        <dbReference type="ARBA" id="ARBA00048746"/>
    </source>
</evidence>
<dbReference type="Gene3D" id="1.20.1250.20">
    <property type="entry name" value="MFS general substrate transporter like domains"/>
    <property type="match status" value="1"/>
</dbReference>
<feature type="transmembrane region" description="Helical" evidence="19">
    <location>
        <begin position="70"/>
        <end position="93"/>
    </location>
</feature>
<keyword evidence="20" id="KW-1185">Reference proteome</keyword>
<comment type="catalytic activity">
    <reaction evidence="18">
        <text>taurocholate(out) + n H(+)(out) = taurocholate(in) + n H(+)(in)</text>
        <dbReference type="Rhea" id="RHEA:75507"/>
        <dbReference type="ChEBI" id="CHEBI:15378"/>
        <dbReference type="ChEBI" id="CHEBI:36257"/>
    </reaction>
</comment>
<feature type="transmembrane region" description="Helical" evidence="19">
    <location>
        <begin position="105"/>
        <end position="123"/>
    </location>
</feature>
<comment type="subcellular location">
    <subcellularLocation>
        <location evidence="1">Lysosome membrane</location>
        <topology evidence="1">Multi-pass membrane protein</topology>
    </subcellularLocation>
</comment>
<evidence type="ECO:0000256" key="14">
    <source>
        <dbReference type="ARBA" id="ARBA00036597"/>
    </source>
</evidence>
<evidence type="ECO:0000313" key="21">
    <source>
        <dbReference type="RefSeq" id="XP_007442867.1"/>
    </source>
</evidence>
<dbReference type="InterPro" id="IPR036259">
    <property type="entry name" value="MFS_trans_sf"/>
</dbReference>
<dbReference type="GO" id="GO:0005765">
    <property type="term" value="C:lysosomal membrane"/>
    <property type="evidence" value="ECO:0007669"/>
    <property type="project" value="UniProtKB-SubCell"/>
</dbReference>
<comment type="catalytic activity">
    <reaction evidence="12">
        <text>estrone 3-sulfate(out) + n H(+)(out) = estrone 3-sulfate(in) + n H(+)(in)</text>
        <dbReference type="Rhea" id="RHEA:75483"/>
        <dbReference type="ChEBI" id="CHEBI:15378"/>
        <dbReference type="ChEBI" id="CHEBI:60050"/>
    </reaction>
</comment>
<dbReference type="CTD" id="283537"/>
<feature type="transmembrane region" description="Helical" evidence="19">
    <location>
        <begin position="257"/>
        <end position="283"/>
    </location>
</feature>
<gene>
    <name evidence="21" type="primary">SLC46A3</name>
</gene>
<comment type="catalytic activity">
    <reaction evidence="14">
        <text>glycocholate(out) + n H(+)(out) = glycocholate(in) + n H(+)(in)</text>
        <dbReference type="Rhea" id="RHEA:75503"/>
        <dbReference type="ChEBI" id="CHEBI:15378"/>
        <dbReference type="ChEBI" id="CHEBI:29746"/>
    </reaction>
</comment>
<dbReference type="OMA" id="DNTSRCA"/>
<evidence type="ECO:0000256" key="2">
    <source>
        <dbReference type="ARBA" id="ARBA00022448"/>
    </source>
</evidence>
<reference evidence="21" key="1">
    <citation type="submission" date="2025-08" db="UniProtKB">
        <authorList>
            <consortium name="RefSeq"/>
        </authorList>
    </citation>
    <scope>IDENTIFICATION</scope>
    <source>
        <tissue evidence="21">Liver</tissue>
    </source>
</reference>
<evidence type="ECO:0000256" key="19">
    <source>
        <dbReference type="SAM" id="Phobius"/>
    </source>
</evidence>
<proteinExistence type="inferred from homology"/>
<evidence type="ECO:0000256" key="6">
    <source>
        <dbReference type="ARBA" id="ARBA00022989"/>
    </source>
</evidence>
<evidence type="ECO:0000256" key="13">
    <source>
        <dbReference type="ARBA" id="ARBA00036498"/>
    </source>
</evidence>
<keyword evidence="6 19" id="KW-1133">Transmembrane helix</keyword>
<comment type="similarity">
    <text evidence="15">Belongs to the major facilitator superfamily. SLC46A family.</text>
</comment>
<keyword evidence="4" id="KW-0732">Signal</keyword>
<keyword evidence="2" id="KW-0813">Transport</keyword>
<evidence type="ECO:0000256" key="9">
    <source>
        <dbReference type="ARBA" id="ARBA00023228"/>
    </source>
</evidence>
<evidence type="ECO:0000256" key="12">
    <source>
        <dbReference type="ARBA" id="ARBA00036178"/>
    </source>
</evidence>
<dbReference type="RefSeq" id="XP_007442867.1">
    <property type="nucleotide sequence ID" value="XM_007442805.3"/>
</dbReference>
<evidence type="ECO:0000256" key="5">
    <source>
        <dbReference type="ARBA" id="ARBA00022847"/>
    </source>
</evidence>